<dbReference type="NCBIfam" id="NF045720">
    <property type="entry name" value="rubredox_RCKP"/>
    <property type="match status" value="1"/>
</dbReference>
<dbReference type="EMBL" id="CP059066">
    <property type="protein sequence ID" value="QSQ08930.1"/>
    <property type="molecule type" value="Genomic_DNA"/>
</dbReference>
<accession>A0A8A0RMU8</accession>
<gene>
    <name evidence="1" type="ORF">H0A61_01283</name>
</gene>
<dbReference type="SUPFAM" id="SSF57802">
    <property type="entry name" value="Rubredoxin-like"/>
    <property type="match status" value="1"/>
</dbReference>
<dbReference type="Gene3D" id="2.20.28.10">
    <property type="match status" value="1"/>
</dbReference>
<dbReference type="Proteomes" id="UP000662904">
    <property type="component" value="Chromosome"/>
</dbReference>
<dbReference type="InterPro" id="IPR054685">
    <property type="entry name" value="Rubredox_RCKP"/>
</dbReference>
<dbReference type="KEGG" id="kme:H0A61_01283"/>
<sequence length="37" mass="4340">MAVFKCKQCGFEKESRCKPRKCPECGARDTFEKIEKK</sequence>
<organism evidence="1 2">
    <name type="scientific">Koleobacter methoxysyntrophicus</name>
    <dbReference type="NCBI Taxonomy" id="2751313"/>
    <lineage>
        <taxon>Bacteria</taxon>
        <taxon>Bacillati</taxon>
        <taxon>Bacillota</taxon>
        <taxon>Clostridia</taxon>
        <taxon>Koleobacterales</taxon>
        <taxon>Koleobacteraceae</taxon>
        <taxon>Koleobacter</taxon>
    </lineage>
</organism>
<dbReference type="RefSeq" id="WP_338402920.1">
    <property type="nucleotide sequence ID" value="NZ_CP059066.1"/>
</dbReference>
<keyword evidence="2" id="KW-1185">Reference proteome</keyword>
<evidence type="ECO:0000313" key="2">
    <source>
        <dbReference type="Proteomes" id="UP000662904"/>
    </source>
</evidence>
<name>A0A8A0RMU8_9FIRM</name>
<reference evidence="1" key="1">
    <citation type="submission" date="2020-07" db="EMBL/GenBank/DDBJ databases">
        <title>Koleobacter methoxysyntrophicus gen. nov., sp. nov., a novel anaerobic bacterium isolated from deep subsurface oil field and proposal of Koleobacterales ord. nov. in the phylum Firmicutes.</title>
        <authorList>
            <person name="Sakamoto S."/>
            <person name="Tamaki H."/>
        </authorList>
    </citation>
    <scope>NUCLEOTIDE SEQUENCE</scope>
    <source>
        <strain evidence="1">NRmbB1</strain>
    </source>
</reference>
<evidence type="ECO:0000313" key="1">
    <source>
        <dbReference type="EMBL" id="QSQ08930.1"/>
    </source>
</evidence>
<protein>
    <recommendedName>
        <fullName evidence="3">Rubredoxin</fullName>
    </recommendedName>
</protein>
<proteinExistence type="predicted"/>
<evidence type="ECO:0008006" key="3">
    <source>
        <dbReference type="Google" id="ProtNLM"/>
    </source>
</evidence>
<dbReference type="AlphaFoldDB" id="A0A8A0RMU8"/>